<dbReference type="GO" id="GO:0016567">
    <property type="term" value="P:protein ubiquitination"/>
    <property type="evidence" value="ECO:0007669"/>
    <property type="project" value="TreeGrafter"/>
</dbReference>
<dbReference type="SUPFAM" id="SSF57850">
    <property type="entry name" value="RING/U-box"/>
    <property type="match status" value="1"/>
</dbReference>
<dbReference type="InterPro" id="IPR013083">
    <property type="entry name" value="Znf_RING/FYVE/PHD"/>
</dbReference>
<reference evidence="4" key="1">
    <citation type="submission" date="2014-03" db="EMBL/GenBank/DDBJ databases">
        <authorList>
            <person name="Casaregola S."/>
        </authorList>
    </citation>
    <scope>NUCLEOTIDE SEQUENCE [LARGE SCALE GENOMIC DNA]</scope>
    <source>
        <strain evidence="4">CLIB 918</strain>
    </source>
</reference>
<feature type="compositionally biased region" description="Basic and acidic residues" evidence="2">
    <location>
        <begin position="79"/>
        <end position="94"/>
    </location>
</feature>
<proteinExistence type="predicted"/>
<dbReference type="PANTHER" id="PTHR45676">
    <property type="entry name" value="RING-H2 FINGER PROTEIN ATL51-RELATED"/>
    <property type="match status" value="1"/>
</dbReference>
<dbReference type="PANTHER" id="PTHR45676:SF178">
    <property type="entry name" value="RING-TYPE E3 UBIQUITIN TRANSFERASE"/>
    <property type="match status" value="1"/>
</dbReference>
<keyword evidence="5" id="KW-1185">Reference proteome</keyword>
<evidence type="ECO:0000259" key="3">
    <source>
        <dbReference type="PROSITE" id="PS50089"/>
    </source>
</evidence>
<dbReference type="Proteomes" id="UP000242525">
    <property type="component" value="Unassembled WGS sequence"/>
</dbReference>
<dbReference type="InterPro" id="IPR001841">
    <property type="entry name" value="Znf_RING"/>
</dbReference>
<name>A0A0J9YHD1_GEOCN</name>
<keyword evidence="1" id="KW-0479">Metal-binding</keyword>
<evidence type="ECO:0000313" key="5">
    <source>
        <dbReference type="Proteomes" id="UP000242525"/>
    </source>
</evidence>
<organism evidence="4 5">
    <name type="scientific">Geotrichum candidum</name>
    <name type="common">Oospora lactis</name>
    <name type="synonym">Dipodascus geotrichum</name>
    <dbReference type="NCBI Taxonomy" id="1173061"/>
    <lineage>
        <taxon>Eukaryota</taxon>
        <taxon>Fungi</taxon>
        <taxon>Dikarya</taxon>
        <taxon>Ascomycota</taxon>
        <taxon>Saccharomycotina</taxon>
        <taxon>Dipodascomycetes</taxon>
        <taxon>Dipodascales</taxon>
        <taxon>Dipodascaceae</taxon>
        <taxon>Geotrichum</taxon>
    </lineage>
</organism>
<dbReference type="SMART" id="SM00184">
    <property type="entry name" value="RING"/>
    <property type="match status" value="1"/>
</dbReference>
<dbReference type="STRING" id="1173061.A0A0J9YHD1"/>
<accession>A0A0J9YHD1</accession>
<dbReference type="CDD" id="cd16473">
    <property type="entry name" value="RING-H2_RNF103"/>
    <property type="match status" value="1"/>
</dbReference>
<gene>
    <name evidence="4" type="ORF">BN980_GECA01s02518g</name>
</gene>
<keyword evidence="1" id="KW-0862">Zinc</keyword>
<sequence>MSSKIHSALSSIKTYLLRPRTPLVGEPTHYSGRMVQYGYPMSGNRGGQPSSRRGKKVPPPVLSPADLDELFPEQIYHADPADDKGDSENVHNHENLASPAPAADTDAGVSCGHEDISNNDMQRSCSICIEELMDGEHVRVLSCRHVFHADCIKLWLVERHAICPMCKVKFGRTEAETAASPQ</sequence>
<feature type="region of interest" description="Disordered" evidence="2">
    <location>
        <begin position="76"/>
        <end position="109"/>
    </location>
</feature>
<comment type="caution">
    <text evidence="4">The sequence shown here is derived from an EMBL/GenBank/DDBJ whole genome shotgun (WGS) entry which is preliminary data.</text>
</comment>
<dbReference type="Gene3D" id="3.30.40.10">
    <property type="entry name" value="Zinc/RING finger domain, C3HC4 (zinc finger)"/>
    <property type="match status" value="1"/>
</dbReference>
<evidence type="ECO:0000256" key="1">
    <source>
        <dbReference type="PROSITE-ProRule" id="PRU00175"/>
    </source>
</evidence>
<dbReference type="EMBL" id="CCBN010000001">
    <property type="protein sequence ID" value="CDO51212.1"/>
    <property type="molecule type" value="Genomic_DNA"/>
</dbReference>
<feature type="domain" description="RING-type" evidence="3">
    <location>
        <begin position="125"/>
        <end position="167"/>
    </location>
</feature>
<feature type="region of interest" description="Disordered" evidence="2">
    <location>
        <begin position="38"/>
        <end position="62"/>
    </location>
</feature>
<dbReference type="OrthoDB" id="8062037at2759"/>
<dbReference type="PROSITE" id="PS50089">
    <property type="entry name" value="ZF_RING_2"/>
    <property type="match status" value="1"/>
</dbReference>
<evidence type="ECO:0000256" key="2">
    <source>
        <dbReference type="SAM" id="MobiDB-lite"/>
    </source>
</evidence>
<keyword evidence="1" id="KW-0863">Zinc-finger</keyword>
<protein>
    <recommendedName>
        <fullName evidence="3">RING-type domain-containing protein</fullName>
    </recommendedName>
</protein>
<evidence type="ECO:0000313" key="4">
    <source>
        <dbReference type="EMBL" id="CDO51212.1"/>
    </source>
</evidence>
<dbReference type="Pfam" id="PF13639">
    <property type="entry name" value="zf-RING_2"/>
    <property type="match status" value="1"/>
</dbReference>
<dbReference type="AlphaFoldDB" id="A0A0J9YHD1"/>
<dbReference type="GO" id="GO:0008270">
    <property type="term" value="F:zinc ion binding"/>
    <property type="evidence" value="ECO:0007669"/>
    <property type="project" value="UniProtKB-KW"/>
</dbReference>